<dbReference type="Proteomes" id="UP000190797">
    <property type="component" value="Chromosome"/>
</dbReference>
<organism evidence="1 2">
    <name type="scientific">[Actinomadura] parvosata subsp. kistnae</name>
    <dbReference type="NCBI Taxonomy" id="1909395"/>
    <lineage>
        <taxon>Bacteria</taxon>
        <taxon>Bacillati</taxon>
        <taxon>Actinomycetota</taxon>
        <taxon>Actinomycetes</taxon>
        <taxon>Streptosporangiales</taxon>
        <taxon>Streptosporangiaceae</taxon>
        <taxon>Nonomuraea</taxon>
    </lineage>
</organism>
<dbReference type="STRING" id="1909395.BKM31_44695"/>
<proteinExistence type="predicted"/>
<accession>A0A1V0ABR3</accession>
<protein>
    <submittedName>
        <fullName evidence="1">Uncharacterized protein</fullName>
    </submittedName>
</protein>
<name>A0A1V0ABR3_9ACTN</name>
<evidence type="ECO:0000313" key="1">
    <source>
        <dbReference type="EMBL" id="AQZ67623.1"/>
    </source>
</evidence>
<dbReference type="RefSeq" id="WP_080043934.1">
    <property type="nucleotide sequence ID" value="NZ_CP017717.1"/>
</dbReference>
<dbReference type="KEGG" id="noa:BKM31_44695"/>
<dbReference type="OrthoDB" id="3535442at2"/>
<keyword evidence="2" id="KW-1185">Reference proteome</keyword>
<gene>
    <name evidence="1" type="ORF">BKM31_44695</name>
</gene>
<dbReference type="AlphaFoldDB" id="A0A1V0ABR3"/>
<reference evidence="2" key="1">
    <citation type="journal article" date="2017" name="Med. Chem. Commun.">
        <title>Nonomuraea sp. ATCC 55076 harbours the largest actinomycete chromosome to date and the kistamicin biosynthetic gene cluster.</title>
        <authorList>
            <person name="Nazari B."/>
            <person name="Forneris C.C."/>
            <person name="Gibson M.I."/>
            <person name="Moon K."/>
            <person name="Schramma K.R."/>
            <person name="Seyedsayamdost M.R."/>
        </authorList>
    </citation>
    <scope>NUCLEOTIDE SEQUENCE [LARGE SCALE GENOMIC DNA]</scope>
    <source>
        <strain evidence="2">ATCC 55076</strain>
    </source>
</reference>
<evidence type="ECO:0000313" key="2">
    <source>
        <dbReference type="Proteomes" id="UP000190797"/>
    </source>
</evidence>
<dbReference type="EMBL" id="CP017717">
    <property type="protein sequence ID" value="AQZ67623.1"/>
    <property type="molecule type" value="Genomic_DNA"/>
</dbReference>
<sequence>MRTEFTYEHLAAVRAFLPELDRAIVPSSGRRRHWNERDLSPERRAAMDAQALAEREAKERSLALGLKPSGASPAPLDLSVFDARAHIVLAVVELEEAVCDKLDLTPAPGSTADTITRLISLLDRIALHDDLADHVHNESTRLRQTARIVLGEQEPVVRLTGRCPNCRSLSLRAYPERFTVACVDTTCRCDDEDCPCQREESWRHVWPYERWPWLAAVLREGIGVAP</sequence>